<dbReference type="EMBL" id="OV121136">
    <property type="protein sequence ID" value="CAH0557163.1"/>
    <property type="molecule type" value="Genomic_DNA"/>
</dbReference>
<evidence type="ECO:0000313" key="12">
    <source>
        <dbReference type="EMBL" id="CAH0557163.1"/>
    </source>
</evidence>
<feature type="transmembrane region" description="Helical" evidence="11">
    <location>
        <begin position="49"/>
        <end position="67"/>
    </location>
</feature>
<evidence type="ECO:0000256" key="7">
    <source>
        <dbReference type="ARBA" id="ARBA00023136"/>
    </source>
</evidence>
<feature type="transmembrane region" description="Helical" evidence="11">
    <location>
        <begin position="184"/>
        <end position="203"/>
    </location>
</feature>
<feature type="transmembrane region" description="Helical" evidence="11">
    <location>
        <begin position="295"/>
        <end position="319"/>
    </location>
</feature>
<dbReference type="PANTHER" id="PTHR11616">
    <property type="entry name" value="SODIUM/CHLORIDE DEPENDENT TRANSPORTER"/>
    <property type="match status" value="1"/>
</dbReference>
<feature type="transmembrane region" description="Helical" evidence="11">
    <location>
        <begin position="354"/>
        <end position="374"/>
    </location>
</feature>
<feature type="binding site" evidence="8">
    <location>
        <position position="370"/>
    </location>
    <ligand>
        <name>Na(+)</name>
        <dbReference type="ChEBI" id="CHEBI:29101"/>
        <label>1</label>
    </ligand>
</feature>
<keyword evidence="9" id="KW-1015">Disulfide bond</keyword>
<dbReference type="AlphaFoldDB" id="A0A9P0FK77"/>
<evidence type="ECO:0000256" key="9">
    <source>
        <dbReference type="PIRSR" id="PIRSR600175-2"/>
    </source>
</evidence>
<feature type="transmembrane region" description="Helical" evidence="11">
    <location>
        <begin position="20"/>
        <end position="37"/>
    </location>
</feature>
<feature type="binding site" evidence="8">
    <location>
        <position position="369"/>
    </location>
    <ligand>
        <name>Na(+)</name>
        <dbReference type="ChEBI" id="CHEBI:29101"/>
        <label>1</label>
    </ligand>
</feature>
<dbReference type="PRINTS" id="PR00176">
    <property type="entry name" value="NANEUSMPORT"/>
</dbReference>
<dbReference type="PROSITE" id="PS50267">
    <property type="entry name" value="NA_NEUROTRAN_SYMP_3"/>
    <property type="match status" value="1"/>
</dbReference>
<gene>
    <name evidence="12" type="ORF">MELIAE_LOCUS7945</name>
</gene>
<feature type="transmembrane region" description="Helical" evidence="11">
    <location>
        <begin position="215"/>
        <end position="238"/>
    </location>
</feature>
<evidence type="ECO:0000256" key="4">
    <source>
        <dbReference type="ARBA" id="ARBA00022692"/>
    </source>
</evidence>
<comment type="similarity">
    <text evidence="2 10">Belongs to the sodium:neurotransmitter symporter (SNF) (TC 2.A.22) family.</text>
</comment>
<evidence type="ECO:0000313" key="13">
    <source>
        <dbReference type="Proteomes" id="UP001154078"/>
    </source>
</evidence>
<dbReference type="OrthoDB" id="6581954at2759"/>
<sequence>MKSDLSSLPIRDKWANKTEFLLSCLGYAIGIGNVWRFPYLCYRSGGGAFLIPYFLMLFTCGIPLFFMETSLGQFSSSGILTLFKISPIFKGAGYAMIIVNVIVSSYFTTIYTYPINFLFYCFQYELPWSNCKNSWNTENCVEVGFHKINSTILKNSTGIVTPADEFFHKEILHLSPSINETGSIVWNLFLCNLFSWLATYLCIMKGIKTVGKTVYFTATFPFLILFILFIRGVTLPGAWEGIKFYIYPQWGQLTNLKIWADAAIQIFFSLGPGWGGLISLGSFNEFKNNNRRDSILVPIINCCTSVFAGFVVFSVIGFMSHETGLPVSTVATAGPGLAFVTYPQAISLMPVPQLWAVLFFLMLFFLGLDSQFVQLEAIVASIIDEYPVLSRHKMKMTFGVVFAMTTCSTLYVTNGGMYWLQLFDWYSASIGVILICLVEVIIIGWIYGINNFVKDIEFMINEKLGKYWIISWKFTNPVILTLLLYTTIAYNSKISYRGEFYPDWAVNVGWCSCGVSVICIPMYIIYRLLYVENGDLCEVSFEVNITNINTINIMPFWYYCFFLFVPLNNPRLINLFFQYFQRVRVASHCVKEWGPANLDDLKDWVICVQIDRLKKTAEFDVHGSMQHEQFVQLSAID</sequence>
<comment type="subcellular location">
    <subcellularLocation>
        <location evidence="1">Membrane</location>
        <topology evidence="1">Multi-pass membrane protein</topology>
    </subcellularLocation>
</comment>
<dbReference type="InterPro" id="IPR037272">
    <property type="entry name" value="SNS_sf"/>
</dbReference>
<evidence type="ECO:0000256" key="11">
    <source>
        <dbReference type="SAM" id="Phobius"/>
    </source>
</evidence>
<feature type="binding site" evidence="8">
    <location>
        <position position="26"/>
    </location>
    <ligand>
        <name>Na(+)</name>
        <dbReference type="ChEBI" id="CHEBI:29101"/>
        <label>1</label>
    </ligand>
</feature>
<evidence type="ECO:0000256" key="3">
    <source>
        <dbReference type="ARBA" id="ARBA00022448"/>
    </source>
</evidence>
<evidence type="ECO:0000256" key="5">
    <source>
        <dbReference type="ARBA" id="ARBA00022847"/>
    </source>
</evidence>
<evidence type="ECO:0000256" key="6">
    <source>
        <dbReference type="ARBA" id="ARBA00022989"/>
    </source>
</evidence>
<feature type="transmembrane region" description="Helical" evidence="11">
    <location>
        <begin position="394"/>
        <end position="413"/>
    </location>
</feature>
<keyword evidence="6 11" id="KW-1133">Transmembrane helix</keyword>
<keyword evidence="4 10" id="KW-0812">Transmembrane</keyword>
<keyword evidence="3 10" id="KW-0813">Transport</keyword>
<feature type="binding site" evidence="8">
    <location>
        <position position="301"/>
    </location>
    <ligand>
        <name>Na(+)</name>
        <dbReference type="ChEBI" id="CHEBI:29101"/>
        <label>1</label>
    </ligand>
</feature>
<feature type="transmembrane region" description="Helical" evidence="11">
    <location>
        <begin position="88"/>
        <end position="107"/>
    </location>
</feature>
<dbReference type="PANTHER" id="PTHR11616:SF241">
    <property type="entry name" value="SODIUM- AND CHLORIDE-DEPENDENT GLYCINE TRANSPORTER 2"/>
    <property type="match status" value="1"/>
</dbReference>
<keyword evidence="5 10" id="KW-0769">Symport</keyword>
<dbReference type="NCBIfam" id="NF037979">
    <property type="entry name" value="Na_transp"/>
    <property type="match status" value="1"/>
</dbReference>
<keyword evidence="13" id="KW-1185">Reference proteome</keyword>
<keyword evidence="8" id="KW-0915">Sodium</keyword>
<feature type="transmembrane region" description="Helical" evidence="11">
    <location>
        <begin position="467"/>
        <end position="492"/>
    </location>
</feature>
<protein>
    <recommendedName>
        <fullName evidence="10">Transporter</fullName>
    </recommendedName>
</protein>
<feature type="binding site" evidence="8">
    <location>
        <position position="366"/>
    </location>
    <ligand>
        <name>Na(+)</name>
        <dbReference type="ChEBI" id="CHEBI:29101"/>
        <label>1</label>
    </ligand>
</feature>
<dbReference type="GO" id="GO:0089718">
    <property type="term" value="P:amino acid import across plasma membrane"/>
    <property type="evidence" value="ECO:0007669"/>
    <property type="project" value="TreeGrafter"/>
</dbReference>
<feature type="disulfide bond" evidence="9">
    <location>
        <begin position="131"/>
        <end position="140"/>
    </location>
</feature>
<dbReference type="PROSITE" id="PS00754">
    <property type="entry name" value="NA_NEUROTRAN_SYMP_2"/>
    <property type="match status" value="1"/>
</dbReference>
<keyword evidence="7 11" id="KW-0472">Membrane</keyword>
<feature type="transmembrane region" description="Helical" evidence="11">
    <location>
        <begin position="556"/>
        <end position="577"/>
    </location>
</feature>
<feature type="transmembrane region" description="Helical" evidence="11">
    <location>
        <begin position="425"/>
        <end position="447"/>
    </location>
</feature>
<dbReference type="GO" id="GO:0046872">
    <property type="term" value="F:metal ion binding"/>
    <property type="evidence" value="ECO:0007669"/>
    <property type="project" value="UniProtKB-KW"/>
</dbReference>
<evidence type="ECO:0000256" key="8">
    <source>
        <dbReference type="PIRSR" id="PIRSR600175-1"/>
    </source>
</evidence>
<evidence type="ECO:0000256" key="2">
    <source>
        <dbReference type="ARBA" id="ARBA00006459"/>
    </source>
</evidence>
<feature type="transmembrane region" description="Helical" evidence="11">
    <location>
        <begin position="258"/>
        <end position="283"/>
    </location>
</feature>
<keyword evidence="8" id="KW-0479">Metal-binding</keyword>
<dbReference type="GO" id="GO:0005886">
    <property type="term" value="C:plasma membrane"/>
    <property type="evidence" value="ECO:0007669"/>
    <property type="project" value="TreeGrafter"/>
</dbReference>
<dbReference type="GO" id="GO:0005283">
    <property type="term" value="F:amino acid:sodium symporter activity"/>
    <property type="evidence" value="ECO:0007669"/>
    <property type="project" value="TreeGrafter"/>
</dbReference>
<feature type="binding site" evidence="8">
    <location>
        <position position="28"/>
    </location>
    <ligand>
        <name>Na(+)</name>
        <dbReference type="ChEBI" id="CHEBI:29101"/>
        <label>1</label>
    </ligand>
</feature>
<dbReference type="Pfam" id="PF00209">
    <property type="entry name" value="SNF"/>
    <property type="match status" value="1"/>
</dbReference>
<accession>A0A9P0FK77</accession>
<reference evidence="12" key="1">
    <citation type="submission" date="2021-12" db="EMBL/GenBank/DDBJ databases">
        <authorList>
            <person name="King R."/>
        </authorList>
    </citation>
    <scope>NUCLEOTIDE SEQUENCE</scope>
</reference>
<feature type="binding site" evidence="8">
    <location>
        <position position="33"/>
    </location>
    <ligand>
        <name>Na(+)</name>
        <dbReference type="ChEBI" id="CHEBI:29101"/>
        <label>1</label>
    </ligand>
</feature>
<evidence type="ECO:0000256" key="10">
    <source>
        <dbReference type="RuleBase" id="RU003732"/>
    </source>
</evidence>
<proteinExistence type="inferred from homology"/>
<dbReference type="PROSITE" id="PS00610">
    <property type="entry name" value="NA_NEUROTRAN_SYMP_1"/>
    <property type="match status" value="1"/>
</dbReference>
<evidence type="ECO:0000256" key="1">
    <source>
        <dbReference type="ARBA" id="ARBA00004141"/>
    </source>
</evidence>
<organism evidence="12 13">
    <name type="scientific">Brassicogethes aeneus</name>
    <name type="common">Rape pollen beetle</name>
    <name type="synonym">Meligethes aeneus</name>
    <dbReference type="NCBI Taxonomy" id="1431903"/>
    <lineage>
        <taxon>Eukaryota</taxon>
        <taxon>Metazoa</taxon>
        <taxon>Ecdysozoa</taxon>
        <taxon>Arthropoda</taxon>
        <taxon>Hexapoda</taxon>
        <taxon>Insecta</taxon>
        <taxon>Pterygota</taxon>
        <taxon>Neoptera</taxon>
        <taxon>Endopterygota</taxon>
        <taxon>Coleoptera</taxon>
        <taxon>Polyphaga</taxon>
        <taxon>Cucujiformia</taxon>
        <taxon>Nitidulidae</taxon>
        <taxon>Meligethinae</taxon>
        <taxon>Brassicogethes</taxon>
    </lineage>
</organism>
<dbReference type="InterPro" id="IPR000175">
    <property type="entry name" value="Na/ntran_symport"/>
</dbReference>
<feature type="transmembrane region" description="Helical" evidence="11">
    <location>
        <begin position="504"/>
        <end position="526"/>
    </location>
</feature>
<dbReference type="Proteomes" id="UP001154078">
    <property type="component" value="Chromosome 5"/>
</dbReference>
<dbReference type="SUPFAM" id="SSF161070">
    <property type="entry name" value="SNF-like"/>
    <property type="match status" value="1"/>
</dbReference>
<name>A0A9P0FK77_BRAAE</name>
<feature type="binding site" evidence="8">
    <location>
        <position position="269"/>
    </location>
    <ligand>
        <name>Na(+)</name>
        <dbReference type="ChEBI" id="CHEBI:29101"/>
        <label>1</label>
    </ligand>
</feature>